<dbReference type="AlphaFoldDB" id="A0A0B4X284"/>
<gene>
    <name evidence="1" type="ORF">RGR602_CH01335</name>
</gene>
<proteinExistence type="predicted"/>
<sequence length="83" mass="9241">MKTASFLDERFQIGACRMPFGQALIESRAGFRAGLSDLIEFESAHDYIGDRTVFTVRKPVEKIMGLALRAKSRGLAVENSFLT</sequence>
<accession>A0A0B4X284</accession>
<dbReference type="Proteomes" id="UP000031368">
    <property type="component" value="Chromosome"/>
</dbReference>
<name>A0A0B4X284_9HYPH</name>
<reference evidence="1 2" key="1">
    <citation type="submission" date="2013-11" db="EMBL/GenBank/DDBJ databases">
        <title>Complete genome sequence of Rhizobium gallicum bv. gallicum R602.</title>
        <authorList>
            <person name="Bustos P."/>
            <person name="Santamaria R.I."/>
            <person name="Lozano L."/>
            <person name="Acosta J.L."/>
            <person name="Ormeno-Orrillo E."/>
            <person name="Rogel M.A."/>
            <person name="Romero D."/>
            <person name="Cevallos M.A."/>
            <person name="Martinez-Romero E."/>
            <person name="Gonzalez V."/>
        </authorList>
    </citation>
    <scope>NUCLEOTIDE SEQUENCE [LARGE SCALE GENOMIC DNA]</scope>
    <source>
        <strain evidence="1 2">R602</strain>
    </source>
</reference>
<organism evidence="1 2">
    <name type="scientific">Rhizobium gallicum bv. gallicum R602sp</name>
    <dbReference type="NCBI Taxonomy" id="1041138"/>
    <lineage>
        <taxon>Bacteria</taxon>
        <taxon>Pseudomonadati</taxon>
        <taxon>Pseudomonadota</taxon>
        <taxon>Alphaproteobacteria</taxon>
        <taxon>Hyphomicrobiales</taxon>
        <taxon>Rhizobiaceae</taxon>
        <taxon>Rhizobium/Agrobacterium group</taxon>
        <taxon>Rhizobium</taxon>
    </lineage>
</organism>
<dbReference type="KEGG" id="rga:RGR602_CH01335"/>
<evidence type="ECO:0000313" key="2">
    <source>
        <dbReference type="Proteomes" id="UP000031368"/>
    </source>
</evidence>
<keyword evidence="2" id="KW-1185">Reference proteome</keyword>
<evidence type="ECO:0000313" key="1">
    <source>
        <dbReference type="EMBL" id="AJD40692.1"/>
    </source>
</evidence>
<protein>
    <submittedName>
        <fullName evidence="1">Uncharacterized protein</fullName>
    </submittedName>
</protein>
<dbReference type="EMBL" id="CP006877">
    <property type="protein sequence ID" value="AJD40692.1"/>
    <property type="molecule type" value="Genomic_DNA"/>
</dbReference>
<dbReference type="HOGENOM" id="CLU_2540194_0_0_5"/>